<dbReference type="EMBL" id="JAAONZ010000003">
    <property type="protein sequence ID" value="NHO65003.1"/>
    <property type="molecule type" value="Genomic_DNA"/>
</dbReference>
<dbReference type="InterPro" id="IPR006694">
    <property type="entry name" value="Fatty_acid_hydroxylase"/>
</dbReference>
<comment type="subcellular location">
    <subcellularLocation>
        <location evidence="1">Endomembrane system</location>
        <topology evidence="1">Multi-pass membrane protein</topology>
    </subcellularLocation>
</comment>
<evidence type="ECO:0000259" key="8">
    <source>
        <dbReference type="Pfam" id="PF04116"/>
    </source>
</evidence>
<evidence type="ECO:0000256" key="4">
    <source>
        <dbReference type="ARBA" id="ARBA00023002"/>
    </source>
</evidence>
<feature type="transmembrane region" description="Helical" evidence="7">
    <location>
        <begin position="327"/>
        <end position="349"/>
    </location>
</feature>
<dbReference type="GO" id="GO:0005506">
    <property type="term" value="F:iron ion binding"/>
    <property type="evidence" value="ECO:0007669"/>
    <property type="project" value="InterPro"/>
</dbReference>
<dbReference type="GO" id="GO:0012505">
    <property type="term" value="C:endomembrane system"/>
    <property type="evidence" value="ECO:0007669"/>
    <property type="project" value="UniProtKB-SubCell"/>
</dbReference>
<evidence type="ECO:0000256" key="7">
    <source>
        <dbReference type="SAM" id="Phobius"/>
    </source>
</evidence>
<feature type="transmembrane region" description="Helical" evidence="7">
    <location>
        <begin position="304"/>
        <end position="321"/>
    </location>
</feature>
<keyword evidence="6 7" id="KW-0472">Membrane</keyword>
<feature type="transmembrane region" description="Helical" evidence="7">
    <location>
        <begin position="361"/>
        <end position="389"/>
    </location>
</feature>
<dbReference type="AlphaFoldDB" id="A0A9E5MLN1"/>
<dbReference type="Proteomes" id="UP000787472">
    <property type="component" value="Unassembled WGS sequence"/>
</dbReference>
<evidence type="ECO:0000256" key="2">
    <source>
        <dbReference type="ARBA" id="ARBA00022692"/>
    </source>
</evidence>
<evidence type="ECO:0000256" key="6">
    <source>
        <dbReference type="ARBA" id="ARBA00023136"/>
    </source>
</evidence>
<dbReference type="InterPro" id="IPR051689">
    <property type="entry name" value="Sterol_desaturase/TMEM195"/>
</dbReference>
<dbReference type="PANTHER" id="PTHR21624">
    <property type="entry name" value="STEROL DESATURASE-RELATED PROTEIN"/>
    <property type="match status" value="1"/>
</dbReference>
<evidence type="ECO:0000313" key="9">
    <source>
        <dbReference type="EMBL" id="NHO65003.1"/>
    </source>
</evidence>
<evidence type="ECO:0000256" key="1">
    <source>
        <dbReference type="ARBA" id="ARBA00004127"/>
    </source>
</evidence>
<keyword evidence="4" id="KW-0560">Oxidoreductase</keyword>
<keyword evidence="3 7" id="KW-1133">Transmembrane helix</keyword>
<organism evidence="9 10">
    <name type="scientific">Pseudomaricurvus hydrocarbonicus</name>
    <dbReference type="NCBI Taxonomy" id="1470433"/>
    <lineage>
        <taxon>Bacteria</taxon>
        <taxon>Pseudomonadati</taxon>
        <taxon>Pseudomonadota</taxon>
        <taxon>Gammaproteobacteria</taxon>
        <taxon>Cellvibrionales</taxon>
        <taxon>Cellvibrionaceae</taxon>
        <taxon>Pseudomaricurvus</taxon>
    </lineage>
</organism>
<protein>
    <submittedName>
        <fullName evidence="9">Sterol desaturase family protein</fullName>
    </submittedName>
</protein>
<proteinExistence type="predicted"/>
<dbReference type="GO" id="GO:0016020">
    <property type="term" value="C:membrane"/>
    <property type="evidence" value="ECO:0007669"/>
    <property type="project" value="GOC"/>
</dbReference>
<dbReference type="GO" id="GO:0050479">
    <property type="term" value="F:glyceryl-ether monooxygenase activity"/>
    <property type="evidence" value="ECO:0007669"/>
    <property type="project" value="TreeGrafter"/>
</dbReference>
<feature type="transmembrane region" description="Helical" evidence="7">
    <location>
        <begin position="74"/>
        <end position="95"/>
    </location>
</feature>
<evidence type="ECO:0000313" key="10">
    <source>
        <dbReference type="Proteomes" id="UP000787472"/>
    </source>
</evidence>
<gene>
    <name evidence="9" type="ORF">G8770_05545</name>
</gene>
<evidence type="ECO:0000256" key="5">
    <source>
        <dbReference type="ARBA" id="ARBA00023098"/>
    </source>
</evidence>
<dbReference type="Pfam" id="PF04116">
    <property type="entry name" value="FA_hydroxylase"/>
    <property type="match status" value="1"/>
</dbReference>
<keyword evidence="2 7" id="KW-0812">Transmembrane</keyword>
<feature type="transmembrane region" description="Helical" evidence="7">
    <location>
        <begin position="6"/>
        <end position="23"/>
    </location>
</feature>
<sequence length="415" mass="47489">MQDTILMMAIPLFLGLIGLEVWVDRRRGSGHYRFNDAFGSLSLGIVSRSSQLVVFSLGGVVIDRLLPEVRLIPWSSSSGFTWVVAFVGYDFLYYWTHRMGHTLNFFWAGHAIHHQSEDYNLTTALRQTSTGFMTWIFGLPLLALGIPLEVYLTCGALNLIYQFWVHTQHIDKLGWMESVMVTPSNHRVHHGQNPQYLDKNHGGVFIVWDRLFGTFQPELDEVEIIYGATVPVRALNPLWANVQVWAGLARDAWRTRSWWDKCRIWFMPTGWRPADMAANYPLGQCDLQHFQKYDPAVDVRTRSYGMFQLALAVPLLVYFLLHFKGLGYPLVVLGFVMITLPLVTTAWLLEGRRQRWEWIRLLVSWIGFALAWPILASGSVMVFGGYLVLNSVVYWVLLSRSRGETGGVRVDCIEG</sequence>
<dbReference type="RefSeq" id="WP_167182937.1">
    <property type="nucleotide sequence ID" value="NZ_JAAONZ010000003.1"/>
</dbReference>
<feature type="domain" description="Fatty acid hydroxylase" evidence="8">
    <location>
        <begin position="82"/>
        <end position="214"/>
    </location>
</feature>
<accession>A0A9E5MLN1</accession>
<reference evidence="9" key="1">
    <citation type="submission" date="2020-03" db="EMBL/GenBank/DDBJ databases">
        <authorList>
            <person name="Guo F."/>
        </authorList>
    </citation>
    <scope>NUCLEOTIDE SEQUENCE</scope>
    <source>
        <strain evidence="9">JCM 30134</strain>
    </source>
</reference>
<evidence type="ECO:0000256" key="3">
    <source>
        <dbReference type="ARBA" id="ARBA00022989"/>
    </source>
</evidence>
<dbReference type="GO" id="GO:0006643">
    <property type="term" value="P:membrane lipid metabolic process"/>
    <property type="evidence" value="ECO:0007669"/>
    <property type="project" value="TreeGrafter"/>
</dbReference>
<comment type="caution">
    <text evidence="9">The sequence shown here is derived from an EMBL/GenBank/DDBJ whole genome shotgun (WGS) entry which is preliminary data.</text>
</comment>
<keyword evidence="10" id="KW-1185">Reference proteome</keyword>
<keyword evidence="5" id="KW-0443">Lipid metabolism</keyword>
<dbReference type="GO" id="GO:0008610">
    <property type="term" value="P:lipid biosynthetic process"/>
    <property type="evidence" value="ECO:0007669"/>
    <property type="project" value="InterPro"/>
</dbReference>
<dbReference type="PANTHER" id="PTHR21624:SF1">
    <property type="entry name" value="ALKYLGLYCEROL MONOOXYGENASE"/>
    <property type="match status" value="1"/>
</dbReference>
<name>A0A9E5MLN1_9GAMM</name>